<keyword evidence="4" id="KW-1185">Reference proteome</keyword>
<dbReference type="EMBL" id="CP010849">
    <property type="protein sequence ID" value="AJP05088.1"/>
    <property type="molecule type" value="Genomic_DNA"/>
</dbReference>
<protein>
    <submittedName>
        <fullName evidence="3">Alpha/beta hydrolase</fullName>
    </submittedName>
</protein>
<dbReference type="InterPro" id="IPR000073">
    <property type="entry name" value="AB_hydrolase_1"/>
</dbReference>
<dbReference type="SUPFAM" id="SSF53474">
    <property type="entry name" value="alpha/beta-Hydrolases"/>
    <property type="match status" value="1"/>
</dbReference>
<dbReference type="PANTHER" id="PTHR43798">
    <property type="entry name" value="MONOACYLGLYCEROL LIPASE"/>
    <property type="match status" value="1"/>
</dbReference>
<gene>
    <name evidence="3" type="ORF">TU94_30310</name>
</gene>
<dbReference type="GO" id="GO:0016020">
    <property type="term" value="C:membrane"/>
    <property type="evidence" value="ECO:0007669"/>
    <property type="project" value="TreeGrafter"/>
</dbReference>
<dbReference type="HOGENOM" id="CLU_020336_50_1_11"/>
<accession>A0A0C5G560</accession>
<dbReference type="Proteomes" id="UP000032234">
    <property type="component" value="Chromosome"/>
</dbReference>
<dbReference type="KEGG" id="scw:TU94_30310"/>
<dbReference type="InterPro" id="IPR000639">
    <property type="entry name" value="Epox_hydrolase-like"/>
</dbReference>
<evidence type="ECO:0000256" key="1">
    <source>
        <dbReference type="ARBA" id="ARBA00022801"/>
    </source>
</evidence>
<dbReference type="PRINTS" id="PR00412">
    <property type="entry name" value="EPOXHYDRLASE"/>
</dbReference>
<dbReference type="Pfam" id="PF12697">
    <property type="entry name" value="Abhydrolase_6"/>
    <property type="match status" value="1"/>
</dbReference>
<dbReference type="AlphaFoldDB" id="A0A0C5G560"/>
<name>A0A0C5G560_9ACTN</name>
<evidence type="ECO:0000313" key="4">
    <source>
        <dbReference type="Proteomes" id="UP000032234"/>
    </source>
</evidence>
<dbReference type="PRINTS" id="PR00111">
    <property type="entry name" value="ABHYDROLASE"/>
</dbReference>
<dbReference type="PATRIC" id="fig|477245.3.peg.6454"/>
<dbReference type="InterPro" id="IPR029058">
    <property type="entry name" value="AB_hydrolase_fold"/>
</dbReference>
<dbReference type="RefSeq" id="WP_044386493.1">
    <property type="nucleotide sequence ID" value="NZ_CP010849.1"/>
</dbReference>
<dbReference type="Gene3D" id="3.40.50.1820">
    <property type="entry name" value="alpha/beta hydrolase"/>
    <property type="match status" value="1"/>
</dbReference>
<feature type="domain" description="AB hydrolase-1" evidence="2">
    <location>
        <begin position="31"/>
        <end position="264"/>
    </location>
</feature>
<sequence>MKASSAASDLCFFASADGDLAYRDTGTGDPVVLLHSGFLDHRLFEDRIPVLAGAGYRVIAPDVRGHGSSANGTRPFRWADDLAGLLRHLDAGPAVLLGVSMGGAIATDTVLVHPELVRAVVVCGAATSEFRPTDPWHLGIWTEMERAGAAGDAQGWLRAFLAAAAGPYRALEDVDPAILGRLREMALHTLSKHSPGEPDRHVPVTGTWAGAPKIDVPLLAVNGSLDAPDLLGEAERLVRTVRHGRSVTVDGAGHYPNLERPQAFDRIVLDFLRSL</sequence>
<evidence type="ECO:0000313" key="3">
    <source>
        <dbReference type="EMBL" id="AJP05088.1"/>
    </source>
</evidence>
<dbReference type="InterPro" id="IPR050266">
    <property type="entry name" value="AB_hydrolase_sf"/>
</dbReference>
<proteinExistence type="predicted"/>
<organism evidence="3 4">
    <name type="scientific">Streptomyces cyaneogriseus subsp. noncyanogenus</name>
    <dbReference type="NCBI Taxonomy" id="477245"/>
    <lineage>
        <taxon>Bacteria</taxon>
        <taxon>Bacillati</taxon>
        <taxon>Actinomycetota</taxon>
        <taxon>Actinomycetes</taxon>
        <taxon>Kitasatosporales</taxon>
        <taxon>Streptomycetaceae</taxon>
        <taxon>Streptomyces</taxon>
    </lineage>
</organism>
<keyword evidence="1 3" id="KW-0378">Hydrolase</keyword>
<reference evidence="3 4" key="1">
    <citation type="submission" date="2015-02" db="EMBL/GenBank/DDBJ databases">
        <title>Genome sequence of thermotolerant Streptomyces cyaneogriseus subsp. Noncyanogenus NMWT1, the producer of nematocidal antibiotics nemadectin.</title>
        <authorList>
            <person name="Wang H."/>
            <person name="Li C."/>
            <person name="Xiang W."/>
            <person name="Wang X."/>
        </authorList>
    </citation>
    <scope>NUCLEOTIDE SEQUENCE [LARGE SCALE GENOMIC DNA]</scope>
    <source>
        <strain evidence="3 4">NMWT 1</strain>
    </source>
</reference>
<dbReference type="GO" id="GO:0016787">
    <property type="term" value="F:hydrolase activity"/>
    <property type="evidence" value="ECO:0007669"/>
    <property type="project" value="UniProtKB-KW"/>
</dbReference>
<dbReference type="STRING" id="477245.TU94_30310"/>
<dbReference type="PANTHER" id="PTHR43798:SF31">
    <property type="entry name" value="AB HYDROLASE SUPERFAMILY PROTEIN YCLE"/>
    <property type="match status" value="1"/>
</dbReference>
<evidence type="ECO:0000259" key="2">
    <source>
        <dbReference type="Pfam" id="PF12697"/>
    </source>
</evidence>